<organism evidence="2 3">
    <name type="scientific">Edaphochlamys debaryana</name>
    <dbReference type="NCBI Taxonomy" id="47281"/>
    <lineage>
        <taxon>Eukaryota</taxon>
        <taxon>Viridiplantae</taxon>
        <taxon>Chlorophyta</taxon>
        <taxon>core chlorophytes</taxon>
        <taxon>Chlorophyceae</taxon>
        <taxon>CS clade</taxon>
        <taxon>Chlamydomonadales</taxon>
        <taxon>Chlamydomonadales incertae sedis</taxon>
        <taxon>Edaphochlamys</taxon>
    </lineage>
</organism>
<dbReference type="OrthoDB" id="545535at2759"/>
<feature type="region of interest" description="Disordered" evidence="1">
    <location>
        <begin position="517"/>
        <end position="548"/>
    </location>
</feature>
<comment type="caution">
    <text evidence="2">The sequence shown here is derived from an EMBL/GenBank/DDBJ whole genome shotgun (WGS) entry which is preliminary data.</text>
</comment>
<feature type="compositionally biased region" description="Basic and acidic residues" evidence="1">
    <location>
        <begin position="175"/>
        <end position="185"/>
    </location>
</feature>
<evidence type="ECO:0000256" key="1">
    <source>
        <dbReference type="SAM" id="MobiDB-lite"/>
    </source>
</evidence>
<proteinExistence type="predicted"/>
<dbReference type="AlphaFoldDB" id="A0A835XJY9"/>
<sequence>MPASRALLAYVLALCSLFLLWRRYNYNGALRPGPPSPSRWQSSQHATLVVYILSLADERYLGNFLFFHHEAILRDTTARYDVLVAREDRKNPLLPKLPPHARYVSHDRGCGGLSLVRWYLRDGPGASPDALGAVSRVVLVTSAVRGPFIPPGLKSMVTWHLALGAGLSSEPPRGSGRDRGRDRGGRGGGGGGGGGRPAALAGGVVSCVQPADSLQSDPLLPPFLEFTALAATRASIDVLLGLPEDGDALPACPSAREAAARAAGEREAAAERASAAVAANASTAPALVAAALASKLATEGRDAAAVLSGDGLTAPEAAAAAAARAWSSALLAEGWGLASLAPRQQGADWADRQLWTCNAGVSPLLEHSDDGVTVSPYLAMFLPFASVDEVDVPFGTPQELVATYSAYLQAEAAEREPPSVAPSWLPNSSALLRPALTERNRYFALAPVYKLPAVLFMIALGQKCFDAEHFKQANPDIVPLTDDDLWKFFLFIGQFQPRAYHLKCGMDWAKFGLKKASGGRLPAASGAAGASPPSSSSPARSPSARGGL</sequence>
<accession>A0A835XJY9</accession>
<feature type="region of interest" description="Disordered" evidence="1">
    <location>
        <begin position="168"/>
        <end position="196"/>
    </location>
</feature>
<feature type="compositionally biased region" description="Gly residues" evidence="1">
    <location>
        <begin position="186"/>
        <end position="196"/>
    </location>
</feature>
<dbReference type="Proteomes" id="UP000612055">
    <property type="component" value="Unassembled WGS sequence"/>
</dbReference>
<name>A0A835XJY9_9CHLO</name>
<reference evidence="2" key="1">
    <citation type="journal article" date="2020" name="bioRxiv">
        <title>Comparative genomics of Chlamydomonas.</title>
        <authorList>
            <person name="Craig R.J."/>
            <person name="Hasan A.R."/>
            <person name="Ness R.W."/>
            <person name="Keightley P.D."/>
        </authorList>
    </citation>
    <scope>NUCLEOTIDE SEQUENCE</scope>
    <source>
        <strain evidence="2">CCAP 11/70</strain>
    </source>
</reference>
<gene>
    <name evidence="2" type="ORF">HYH03_018587</name>
</gene>
<evidence type="ECO:0000313" key="3">
    <source>
        <dbReference type="Proteomes" id="UP000612055"/>
    </source>
</evidence>
<evidence type="ECO:0000313" key="2">
    <source>
        <dbReference type="EMBL" id="KAG2482480.1"/>
    </source>
</evidence>
<protein>
    <submittedName>
        <fullName evidence="2">Uncharacterized protein</fullName>
    </submittedName>
</protein>
<keyword evidence="3" id="KW-1185">Reference proteome</keyword>
<dbReference type="EMBL" id="JAEHOE010000219">
    <property type="protein sequence ID" value="KAG2482480.1"/>
    <property type="molecule type" value="Genomic_DNA"/>
</dbReference>